<proteinExistence type="predicted"/>
<feature type="region of interest" description="Disordered" evidence="1">
    <location>
        <begin position="19"/>
        <end position="79"/>
    </location>
</feature>
<dbReference type="Proteomes" id="UP000654123">
    <property type="component" value="Unassembled WGS sequence"/>
</dbReference>
<evidence type="ECO:0000313" key="2">
    <source>
        <dbReference type="EMBL" id="GGQ19865.1"/>
    </source>
</evidence>
<evidence type="ECO:0000256" key="1">
    <source>
        <dbReference type="SAM" id="MobiDB-lite"/>
    </source>
</evidence>
<accession>A0A918B4Y5</accession>
<keyword evidence="3" id="KW-1185">Reference proteome</keyword>
<protein>
    <submittedName>
        <fullName evidence="2">Uncharacterized protein</fullName>
    </submittedName>
</protein>
<evidence type="ECO:0000313" key="3">
    <source>
        <dbReference type="Proteomes" id="UP000654123"/>
    </source>
</evidence>
<organism evidence="2 3">
    <name type="scientific">Streptomyces roseolilacinus</name>
    <dbReference type="NCBI Taxonomy" id="66904"/>
    <lineage>
        <taxon>Bacteria</taxon>
        <taxon>Bacillati</taxon>
        <taxon>Actinomycetota</taxon>
        <taxon>Actinomycetes</taxon>
        <taxon>Kitasatosporales</taxon>
        <taxon>Streptomycetaceae</taxon>
        <taxon>Streptomyces</taxon>
    </lineage>
</organism>
<reference evidence="2" key="1">
    <citation type="journal article" date="2014" name="Int. J. Syst. Evol. Microbiol.">
        <title>Complete genome sequence of Corynebacterium casei LMG S-19264T (=DSM 44701T), isolated from a smear-ripened cheese.</title>
        <authorList>
            <consortium name="US DOE Joint Genome Institute (JGI-PGF)"/>
            <person name="Walter F."/>
            <person name="Albersmeier A."/>
            <person name="Kalinowski J."/>
            <person name="Ruckert C."/>
        </authorList>
    </citation>
    <scope>NUCLEOTIDE SEQUENCE</scope>
    <source>
        <strain evidence="2">JCM 4335</strain>
    </source>
</reference>
<reference evidence="2" key="2">
    <citation type="submission" date="2020-09" db="EMBL/GenBank/DDBJ databases">
        <authorList>
            <person name="Sun Q."/>
            <person name="Ohkuma M."/>
        </authorList>
    </citation>
    <scope>NUCLEOTIDE SEQUENCE</scope>
    <source>
        <strain evidence="2">JCM 4335</strain>
    </source>
</reference>
<dbReference type="AlphaFoldDB" id="A0A918B4Y5"/>
<comment type="caution">
    <text evidence="2">The sequence shown here is derived from an EMBL/GenBank/DDBJ whole genome shotgun (WGS) entry which is preliminary data.</text>
</comment>
<name>A0A918B4Y5_9ACTN</name>
<gene>
    <name evidence="2" type="ORF">GCM10010249_43250</name>
</gene>
<dbReference type="EMBL" id="BMSV01000008">
    <property type="protein sequence ID" value="GGQ19865.1"/>
    <property type="molecule type" value="Genomic_DNA"/>
</dbReference>
<sequence length="79" mass="8291">MGEAGTTRPRPAEVVAPDLVTEPATHRAVPLPATERLPMGGLPSVRTRATTDPRTGPLPRPGDPAGGDLHMNKLFTTKS</sequence>